<feature type="binding site" evidence="3">
    <location>
        <position position="49"/>
    </location>
    <ligand>
        <name>a divalent metal cation</name>
        <dbReference type="ChEBI" id="CHEBI:60240"/>
    </ligand>
</feature>
<dbReference type="eggNOG" id="COG2318">
    <property type="taxonomic scope" value="Bacteria"/>
</dbReference>
<evidence type="ECO:0000313" key="5">
    <source>
        <dbReference type="Proteomes" id="UP000014568"/>
    </source>
</evidence>
<dbReference type="SUPFAM" id="SSF109854">
    <property type="entry name" value="DinB/YfiT-like putative metalloenzymes"/>
    <property type="match status" value="1"/>
</dbReference>
<keyword evidence="5" id="KW-1185">Reference proteome</keyword>
<dbReference type="EMBL" id="ATGI01000005">
    <property type="protein sequence ID" value="EPF80127.1"/>
    <property type="molecule type" value="Genomic_DNA"/>
</dbReference>
<comment type="similarity">
    <text evidence="1">Belongs to the DinB family.</text>
</comment>
<dbReference type="HOGENOM" id="CLU_101283_1_1_6"/>
<dbReference type="PATRIC" id="fig|421052.3.peg.576"/>
<evidence type="ECO:0008006" key="6">
    <source>
        <dbReference type="Google" id="ProtNLM"/>
    </source>
</evidence>
<comment type="caution">
    <text evidence="4">The sequence shown here is derived from an EMBL/GenBank/DDBJ whole genome shotgun (WGS) entry which is preliminary data.</text>
</comment>
<dbReference type="AlphaFoldDB" id="S3NKB1"/>
<evidence type="ECO:0000313" key="4">
    <source>
        <dbReference type="EMBL" id="EPF80127.1"/>
    </source>
</evidence>
<dbReference type="GO" id="GO:0046872">
    <property type="term" value="F:metal ion binding"/>
    <property type="evidence" value="ECO:0007669"/>
    <property type="project" value="UniProtKB-KW"/>
</dbReference>
<feature type="binding site" evidence="3">
    <location>
        <position position="138"/>
    </location>
    <ligand>
        <name>a divalent metal cation</name>
        <dbReference type="ChEBI" id="CHEBI:60240"/>
    </ligand>
</feature>
<dbReference type="InterPro" id="IPR007837">
    <property type="entry name" value="DinB"/>
</dbReference>
<protein>
    <recommendedName>
        <fullName evidence="6">DinB family protein</fullName>
    </recommendedName>
</protein>
<dbReference type="PANTHER" id="PTHR37302:SF1">
    <property type="entry name" value="PROTEIN DINB"/>
    <property type="match status" value="1"/>
</dbReference>
<accession>S3NKB1</accession>
<dbReference type="InterPro" id="IPR034660">
    <property type="entry name" value="DinB/YfiT-like"/>
</dbReference>
<keyword evidence="2 3" id="KW-0479">Metal-binding</keyword>
<dbReference type="Proteomes" id="UP000014568">
    <property type="component" value="Unassembled WGS sequence"/>
</dbReference>
<dbReference type="STRING" id="632955.GCA_000829675_00145"/>
<evidence type="ECO:0000256" key="1">
    <source>
        <dbReference type="ARBA" id="ARBA00008635"/>
    </source>
</evidence>
<proteinExistence type="inferred from homology"/>
<gene>
    <name evidence="4" type="ORF">F945_00579</name>
</gene>
<dbReference type="RefSeq" id="WP_016655014.1">
    <property type="nucleotide sequence ID" value="NZ_KE340348.1"/>
</dbReference>
<name>S3NKB1_9GAMM</name>
<evidence type="ECO:0000256" key="3">
    <source>
        <dbReference type="PIRSR" id="PIRSR607837-1"/>
    </source>
</evidence>
<dbReference type="PANTHER" id="PTHR37302">
    <property type="entry name" value="SLR1116 PROTEIN"/>
    <property type="match status" value="1"/>
</dbReference>
<organism evidence="4 5">
    <name type="scientific">Acinetobacter rudis CIP 110305</name>
    <dbReference type="NCBI Taxonomy" id="421052"/>
    <lineage>
        <taxon>Bacteria</taxon>
        <taxon>Pseudomonadati</taxon>
        <taxon>Pseudomonadota</taxon>
        <taxon>Gammaproteobacteria</taxon>
        <taxon>Moraxellales</taxon>
        <taxon>Moraxellaceae</taxon>
        <taxon>Acinetobacter</taxon>
    </lineage>
</organism>
<sequence length="168" mass="19521">MEIDTLNTFARYNIWATAKLSQCLKQVSDEDFFKDQGLFFKSIFGTLNHILLGEHHLWFERFSQGHSQALSLDTIVIADRHQLLEQLEQKSYHWLEFLQQLDSGLLCQELHYTSTQGQKLSLPYAATLLHVFNHSTHHRGQITVALTQMGYPCPVLDLVYMLVEDKKK</sequence>
<evidence type="ECO:0000256" key="2">
    <source>
        <dbReference type="ARBA" id="ARBA00022723"/>
    </source>
</evidence>
<dbReference type="Gene3D" id="1.20.120.450">
    <property type="entry name" value="dinb family like domain"/>
    <property type="match status" value="1"/>
</dbReference>
<feature type="binding site" evidence="3">
    <location>
        <position position="134"/>
    </location>
    <ligand>
        <name>a divalent metal cation</name>
        <dbReference type="ChEBI" id="CHEBI:60240"/>
    </ligand>
</feature>
<dbReference type="OrthoDB" id="9807509at2"/>
<dbReference type="Pfam" id="PF05163">
    <property type="entry name" value="DinB"/>
    <property type="match status" value="1"/>
</dbReference>
<reference evidence="4 5" key="1">
    <citation type="submission" date="2013-06" db="EMBL/GenBank/DDBJ databases">
        <title>The Genome Sequence of Acinetobacter rudis CIP 110305.</title>
        <authorList>
            <consortium name="The Broad Institute Genome Sequencing Platform"/>
            <consortium name="The Broad Institute Genome Sequencing Center for Infectious Disease"/>
            <person name="Cerqueira G."/>
            <person name="Feldgarden M."/>
            <person name="Courvalin P."/>
            <person name="Perichon B."/>
            <person name="Grillot-Courvalin C."/>
            <person name="Clermont D."/>
            <person name="Rocha E."/>
            <person name="Yoon E.-J."/>
            <person name="Nemec A."/>
            <person name="Young S.K."/>
            <person name="Zeng Q."/>
            <person name="Gargeya S."/>
            <person name="Fitzgerald M."/>
            <person name="Abouelleil A."/>
            <person name="Alvarado L."/>
            <person name="Berlin A.M."/>
            <person name="Chapman S.B."/>
            <person name="Dewar J."/>
            <person name="Goldberg J."/>
            <person name="Griggs A."/>
            <person name="Gujja S."/>
            <person name="Hansen M."/>
            <person name="Howarth C."/>
            <person name="Imamovic A."/>
            <person name="Larimer J."/>
            <person name="McCowan C."/>
            <person name="Murphy C."/>
            <person name="Pearson M."/>
            <person name="Priest M."/>
            <person name="Roberts A."/>
            <person name="Saif S."/>
            <person name="Shea T."/>
            <person name="Sykes S."/>
            <person name="Wortman J."/>
            <person name="Nusbaum C."/>
            <person name="Birren B."/>
        </authorList>
    </citation>
    <scope>NUCLEOTIDE SEQUENCE [LARGE SCALE GENOMIC DNA]</scope>
    <source>
        <strain evidence="4 5">CIP 110305</strain>
    </source>
</reference>